<name>A0A0D0C5Q5_9AGAR</name>
<organism evidence="2 3">
    <name type="scientific">Collybiopsis luxurians FD-317 M1</name>
    <dbReference type="NCBI Taxonomy" id="944289"/>
    <lineage>
        <taxon>Eukaryota</taxon>
        <taxon>Fungi</taxon>
        <taxon>Dikarya</taxon>
        <taxon>Basidiomycota</taxon>
        <taxon>Agaricomycotina</taxon>
        <taxon>Agaricomycetes</taxon>
        <taxon>Agaricomycetidae</taxon>
        <taxon>Agaricales</taxon>
        <taxon>Marasmiineae</taxon>
        <taxon>Omphalotaceae</taxon>
        <taxon>Collybiopsis</taxon>
        <taxon>Collybiopsis luxurians</taxon>
    </lineage>
</organism>
<proteinExistence type="predicted"/>
<evidence type="ECO:0000313" key="3">
    <source>
        <dbReference type="Proteomes" id="UP000053593"/>
    </source>
</evidence>
<sequence>MEFELSEVDNLHDAVEDATIELSLNAIDWFEDVEATYYSDESEDWETSEGEELTESENREEDSDLDSIPALQDVSDSDTEYGYESDSNDSDEGSTPYLEETQFLTHQRFIYPDYSDSSEPCLADKKLMSDYPTCFDSAPFSLIPDRVKDELAETTAQNSVIKDNDDEPDPLEWLFHSPKWEDRSMEFQKHLVADQNWEYIEQVRNGTYLESPFHLTKAEKMSDLTARRQVYIHRHLNHTLFGWENDPLQ</sequence>
<accession>A0A0D0C5Q5</accession>
<feature type="compositionally biased region" description="Acidic residues" evidence="1">
    <location>
        <begin position="38"/>
        <end position="65"/>
    </location>
</feature>
<reference evidence="2 3" key="1">
    <citation type="submission" date="2014-04" db="EMBL/GenBank/DDBJ databases">
        <title>Evolutionary Origins and Diversification of the Mycorrhizal Mutualists.</title>
        <authorList>
            <consortium name="DOE Joint Genome Institute"/>
            <consortium name="Mycorrhizal Genomics Consortium"/>
            <person name="Kohler A."/>
            <person name="Kuo A."/>
            <person name="Nagy L.G."/>
            <person name="Floudas D."/>
            <person name="Copeland A."/>
            <person name="Barry K.W."/>
            <person name="Cichocki N."/>
            <person name="Veneault-Fourrey C."/>
            <person name="LaButti K."/>
            <person name="Lindquist E.A."/>
            <person name="Lipzen A."/>
            <person name="Lundell T."/>
            <person name="Morin E."/>
            <person name="Murat C."/>
            <person name="Riley R."/>
            <person name="Ohm R."/>
            <person name="Sun H."/>
            <person name="Tunlid A."/>
            <person name="Henrissat B."/>
            <person name="Grigoriev I.V."/>
            <person name="Hibbett D.S."/>
            <person name="Martin F."/>
        </authorList>
    </citation>
    <scope>NUCLEOTIDE SEQUENCE [LARGE SCALE GENOMIC DNA]</scope>
    <source>
        <strain evidence="2 3">FD-317 M1</strain>
    </source>
</reference>
<evidence type="ECO:0000256" key="1">
    <source>
        <dbReference type="SAM" id="MobiDB-lite"/>
    </source>
</evidence>
<feature type="region of interest" description="Disordered" evidence="1">
    <location>
        <begin position="38"/>
        <end position="96"/>
    </location>
</feature>
<protein>
    <submittedName>
        <fullName evidence="2">Uncharacterized protein</fullName>
    </submittedName>
</protein>
<keyword evidence="3" id="KW-1185">Reference proteome</keyword>
<dbReference type="EMBL" id="KN834938">
    <property type="protein sequence ID" value="KIK50028.1"/>
    <property type="molecule type" value="Genomic_DNA"/>
</dbReference>
<evidence type="ECO:0000313" key="2">
    <source>
        <dbReference type="EMBL" id="KIK50028.1"/>
    </source>
</evidence>
<dbReference type="AlphaFoldDB" id="A0A0D0C5Q5"/>
<dbReference type="Proteomes" id="UP000053593">
    <property type="component" value="Unassembled WGS sequence"/>
</dbReference>
<dbReference type="HOGENOM" id="CLU_097625_0_0_1"/>
<feature type="compositionally biased region" description="Acidic residues" evidence="1">
    <location>
        <begin position="75"/>
        <end position="92"/>
    </location>
</feature>
<gene>
    <name evidence="2" type="ORF">GYMLUDRAFT_65441</name>
</gene>